<name>A0A9X1YGZ5_9BURK</name>
<dbReference type="Pfam" id="PF02581">
    <property type="entry name" value="TMP-TENI"/>
    <property type="match status" value="1"/>
</dbReference>
<evidence type="ECO:0000256" key="5">
    <source>
        <dbReference type="ARBA" id="ARBA00022741"/>
    </source>
</evidence>
<comment type="catalytic activity">
    <reaction evidence="13">
        <text>2-[(2R,5Z)-2-carboxy-4-methylthiazol-5(2H)-ylidene]ethyl phosphate + 4-amino-2-methyl-5-(diphosphooxymethyl)pyrimidine + 2 H(+) = thiamine phosphate + CO2 + diphosphate</text>
        <dbReference type="Rhea" id="RHEA:47844"/>
        <dbReference type="ChEBI" id="CHEBI:15378"/>
        <dbReference type="ChEBI" id="CHEBI:16526"/>
        <dbReference type="ChEBI" id="CHEBI:33019"/>
        <dbReference type="ChEBI" id="CHEBI:37575"/>
        <dbReference type="ChEBI" id="CHEBI:57841"/>
        <dbReference type="ChEBI" id="CHEBI:62899"/>
        <dbReference type="EC" id="2.5.1.3"/>
    </reaction>
</comment>
<dbReference type="EC" id="2.5.1.3" evidence="16"/>
<evidence type="ECO:0000256" key="12">
    <source>
        <dbReference type="ARBA" id="ARBA00047851"/>
    </source>
</evidence>
<dbReference type="SUPFAM" id="SSF51391">
    <property type="entry name" value="Thiamin phosphate synthase"/>
    <property type="match status" value="1"/>
</dbReference>
<evidence type="ECO:0000256" key="13">
    <source>
        <dbReference type="ARBA" id="ARBA00047883"/>
    </source>
</evidence>
<dbReference type="AlphaFoldDB" id="A0A9X1YGZ5"/>
<accession>A0A9X1YGZ5</accession>
<comment type="pathway">
    <text evidence="2">Cofactor biosynthesis; thiamine diphosphate biosynthesis; thiamine phosphate from 4-amino-2-methyl-5-diphosphomethylpyrimidine and 4-methyl-5-(2-phosphoethyl)-thiazole: step 1/1.</text>
</comment>
<dbReference type="RefSeq" id="WP_275680697.1">
    <property type="nucleotide sequence ID" value="NZ_JAJLJH010000001.1"/>
</dbReference>
<dbReference type="PANTHER" id="PTHR20858:SF17">
    <property type="entry name" value="HYDROXYMETHYLPYRIMIDINE_PHOSPHOMETHYLPYRIMIDINE KINASE THI20-RELATED"/>
    <property type="match status" value="1"/>
</dbReference>
<dbReference type="SUPFAM" id="SSF53613">
    <property type="entry name" value="Ribokinase-like"/>
    <property type="match status" value="1"/>
</dbReference>
<evidence type="ECO:0000256" key="1">
    <source>
        <dbReference type="ARBA" id="ARBA00001946"/>
    </source>
</evidence>
<evidence type="ECO:0000256" key="2">
    <source>
        <dbReference type="ARBA" id="ARBA00005165"/>
    </source>
</evidence>
<dbReference type="InterPro" id="IPR013749">
    <property type="entry name" value="PM/HMP-P_kinase-1"/>
</dbReference>
<dbReference type="GO" id="GO:0004789">
    <property type="term" value="F:thiamine-phosphate diphosphorylase activity"/>
    <property type="evidence" value="ECO:0007669"/>
    <property type="project" value="UniProtKB-EC"/>
</dbReference>
<dbReference type="GO" id="GO:0046872">
    <property type="term" value="F:metal ion binding"/>
    <property type="evidence" value="ECO:0007669"/>
    <property type="project" value="UniProtKB-KW"/>
</dbReference>
<comment type="catalytic activity">
    <reaction evidence="12">
        <text>2-(2-carboxy-4-methylthiazol-5-yl)ethyl phosphate + 4-amino-2-methyl-5-(diphosphooxymethyl)pyrimidine + 2 H(+) = thiamine phosphate + CO2 + diphosphate</text>
        <dbReference type="Rhea" id="RHEA:47848"/>
        <dbReference type="ChEBI" id="CHEBI:15378"/>
        <dbReference type="ChEBI" id="CHEBI:16526"/>
        <dbReference type="ChEBI" id="CHEBI:33019"/>
        <dbReference type="ChEBI" id="CHEBI:37575"/>
        <dbReference type="ChEBI" id="CHEBI:57841"/>
        <dbReference type="ChEBI" id="CHEBI:62890"/>
        <dbReference type="EC" id="2.5.1.3"/>
    </reaction>
</comment>
<proteinExistence type="predicted"/>
<keyword evidence="17" id="KW-1185">Reference proteome</keyword>
<dbReference type="InterPro" id="IPR034291">
    <property type="entry name" value="TMP_synthase"/>
</dbReference>
<keyword evidence="6" id="KW-0418">Kinase</keyword>
<evidence type="ECO:0000313" key="16">
    <source>
        <dbReference type="EMBL" id="MCK9684670.1"/>
    </source>
</evidence>
<dbReference type="Proteomes" id="UP001139353">
    <property type="component" value="Unassembled WGS sequence"/>
</dbReference>
<dbReference type="GO" id="GO:0008972">
    <property type="term" value="F:phosphomethylpyrimidine kinase activity"/>
    <property type="evidence" value="ECO:0007669"/>
    <property type="project" value="InterPro"/>
</dbReference>
<keyword evidence="10" id="KW-0511">Multifunctional enzyme</keyword>
<dbReference type="CDD" id="cd01169">
    <property type="entry name" value="HMPP_kinase"/>
    <property type="match status" value="1"/>
</dbReference>
<evidence type="ECO:0000256" key="9">
    <source>
        <dbReference type="ARBA" id="ARBA00022977"/>
    </source>
</evidence>
<keyword evidence="5" id="KW-0547">Nucleotide-binding</keyword>
<gene>
    <name evidence="16" type="primary">thiE</name>
    <name evidence="16" type="ORF">LPC04_03000</name>
</gene>
<organism evidence="16 17">
    <name type="scientific">Scleromatobacter humisilvae</name>
    <dbReference type="NCBI Taxonomy" id="2897159"/>
    <lineage>
        <taxon>Bacteria</taxon>
        <taxon>Pseudomonadati</taxon>
        <taxon>Pseudomonadota</taxon>
        <taxon>Betaproteobacteria</taxon>
        <taxon>Burkholderiales</taxon>
        <taxon>Sphaerotilaceae</taxon>
        <taxon>Scleromatobacter</taxon>
    </lineage>
</organism>
<reference evidence="16" key="1">
    <citation type="submission" date="2021-11" db="EMBL/GenBank/DDBJ databases">
        <title>BS-T2-15 a new species belonging to the Comamonadaceae family isolated from the soil of a French oak forest.</title>
        <authorList>
            <person name="Mieszkin S."/>
            <person name="Alain K."/>
        </authorList>
    </citation>
    <scope>NUCLEOTIDE SEQUENCE</scope>
    <source>
        <strain evidence="16">BS-T2-15</strain>
    </source>
</reference>
<dbReference type="PANTHER" id="PTHR20858">
    <property type="entry name" value="PHOSPHOMETHYLPYRIMIDINE KINASE"/>
    <property type="match status" value="1"/>
</dbReference>
<keyword evidence="9" id="KW-0784">Thiamine biosynthesis</keyword>
<evidence type="ECO:0000259" key="14">
    <source>
        <dbReference type="Pfam" id="PF02581"/>
    </source>
</evidence>
<protein>
    <submittedName>
        <fullName evidence="16">Thiamine phosphate synthase</fullName>
        <ecNumber evidence="16">2.5.1.3</ecNumber>
    </submittedName>
</protein>
<evidence type="ECO:0000256" key="11">
    <source>
        <dbReference type="ARBA" id="ARBA00047334"/>
    </source>
</evidence>
<dbReference type="Gene3D" id="3.40.1190.20">
    <property type="match status" value="1"/>
</dbReference>
<dbReference type="InterPro" id="IPR029056">
    <property type="entry name" value="Ribokinase-like"/>
</dbReference>
<dbReference type="GO" id="GO:0008902">
    <property type="term" value="F:hydroxymethylpyrimidine kinase activity"/>
    <property type="evidence" value="ECO:0007669"/>
    <property type="project" value="TreeGrafter"/>
</dbReference>
<keyword evidence="8" id="KW-0460">Magnesium</keyword>
<comment type="cofactor">
    <cofactor evidence="1">
        <name>Mg(2+)</name>
        <dbReference type="ChEBI" id="CHEBI:18420"/>
    </cofactor>
</comment>
<sequence length="552" mass="57675">MAGDDAIPRRPVVWTIAGTDSGGGAGIHADTRALDAFGVHGACAVAAVTAQHSLAVTHVEPVSPAVLGAQLEALAADMPPDAIKTGLLASVENLRVVVAHVRRLRARFPDRAVPLVVDPVFGATTGASFADEALRVAYREELLPLATLATPNVAEARALVPSSQLLGPEPLARAWRAFGARAVVVTGGDSDRLAEEELEQLSTARLASRLAEIDSRAAWAHDWLDAEHGQRSRGWLASRRIETEHDHGTGCVFASAAAAAMAHGFVAADAVVLAKMATCEGLRNAYAAGGGAGPVAPRAGFATRLANLPVLNPLPDADSRFAFPAMPGHTRGLYAIVDSSAWVARVLAEGVRLVQLRVKEVPADLLVREIRAAVAIARAVGATLIVNDHWELALELGAHGVHLGQDDLAGADIDALHHAGLLLGISTHSYWEVCRARALRPSYIACGPIHATTLKQMPWIPQGDANLAYWCALLHDTPVVAIGGMDAARARDAMRAGAWAVAVVGAITRSEDPRAAIGLLQQATASVSRAAPGSLPAFARTTLDGSDTRRLA</sequence>
<keyword evidence="3 16" id="KW-0808">Transferase</keyword>
<comment type="caution">
    <text evidence="16">The sequence shown here is derived from an EMBL/GenBank/DDBJ whole genome shotgun (WGS) entry which is preliminary data.</text>
</comment>
<feature type="domain" description="Thiamine phosphate synthase/TenI" evidence="14">
    <location>
        <begin position="339"/>
        <end position="507"/>
    </location>
</feature>
<feature type="domain" description="Pyridoxamine kinase/Phosphomethylpyrimidine kinase" evidence="15">
    <location>
        <begin position="20"/>
        <end position="295"/>
    </location>
</feature>
<dbReference type="GO" id="GO:0009228">
    <property type="term" value="P:thiamine biosynthetic process"/>
    <property type="evidence" value="ECO:0007669"/>
    <property type="project" value="UniProtKB-KW"/>
</dbReference>
<dbReference type="InterPro" id="IPR013785">
    <property type="entry name" value="Aldolase_TIM"/>
</dbReference>
<evidence type="ECO:0000256" key="4">
    <source>
        <dbReference type="ARBA" id="ARBA00022723"/>
    </source>
</evidence>
<evidence type="ECO:0000256" key="3">
    <source>
        <dbReference type="ARBA" id="ARBA00022679"/>
    </source>
</evidence>
<evidence type="ECO:0000256" key="6">
    <source>
        <dbReference type="ARBA" id="ARBA00022777"/>
    </source>
</evidence>
<evidence type="ECO:0000259" key="15">
    <source>
        <dbReference type="Pfam" id="PF08543"/>
    </source>
</evidence>
<dbReference type="CDD" id="cd00564">
    <property type="entry name" value="TMP_TenI"/>
    <property type="match status" value="1"/>
</dbReference>
<evidence type="ECO:0000256" key="8">
    <source>
        <dbReference type="ARBA" id="ARBA00022842"/>
    </source>
</evidence>
<dbReference type="NCBIfam" id="TIGR00693">
    <property type="entry name" value="thiE"/>
    <property type="match status" value="1"/>
</dbReference>
<keyword evidence="7" id="KW-0067">ATP-binding</keyword>
<dbReference type="Gene3D" id="3.20.20.70">
    <property type="entry name" value="Aldolase class I"/>
    <property type="match status" value="1"/>
</dbReference>
<evidence type="ECO:0000256" key="7">
    <source>
        <dbReference type="ARBA" id="ARBA00022840"/>
    </source>
</evidence>
<evidence type="ECO:0000256" key="10">
    <source>
        <dbReference type="ARBA" id="ARBA00023268"/>
    </source>
</evidence>
<evidence type="ECO:0000313" key="17">
    <source>
        <dbReference type="Proteomes" id="UP001139353"/>
    </source>
</evidence>
<dbReference type="InterPro" id="IPR022998">
    <property type="entry name" value="ThiamineP_synth_TenI"/>
</dbReference>
<dbReference type="GO" id="GO:0005524">
    <property type="term" value="F:ATP binding"/>
    <property type="evidence" value="ECO:0007669"/>
    <property type="project" value="UniProtKB-KW"/>
</dbReference>
<dbReference type="GO" id="GO:0005829">
    <property type="term" value="C:cytosol"/>
    <property type="evidence" value="ECO:0007669"/>
    <property type="project" value="TreeGrafter"/>
</dbReference>
<dbReference type="InterPro" id="IPR036206">
    <property type="entry name" value="ThiamineP_synth_sf"/>
</dbReference>
<comment type="catalytic activity">
    <reaction evidence="11">
        <text>4-methyl-5-(2-phosphooxyethyl)-thiazole + 4-amino-2-methyl-5-(diphosphooxymethyl)pyrimidine + H(+) = thiamine phosphate + diphosphate</text>
        <dbReference type="Rhea" id="RHEA:22328"/>
        <dbReference type="ChEBI" id="CHEBI:15378"/>
        <dbReference type="ChEBI" id="CHEBI:33019"/>
        <dbReference type="ChEBI" id="CHEBI:37575"/>
        <dbReference type="ChEBI" id="CHEBI:57841"/>
        <dbReference type="ChEBI" id="CHEBI:58296"/>
        <dbReference type="EC" id="2.5.1.3"/>
    </reaction>
</comment>
<keyword evidence="4" id="KW-0479">Metal-binding</keyword>
<dbReference type="EMBL" id="JAJLJH010000001">
    <property type="protein sequence ID" value="MCK9684670.1"/>
    <property type="molecule type" value="Genomic_DNA"/>
</dbReference>
<dbReference type="InterPro" id="IPR004399">
    <property type="entry name" value="HMP/HMP-P_kinase_dom"/>
</dbReference>
<dbReference type="Pfam" id="PF08543">
    <property type="entry name" value="Phos_pyr_kin"/>
    <property type="match status" value="1"/>
</dbReference>